<evidence type="ECO:0000256" key="1">
    <source>
        <dbReference type="ARBA" id="ARBA00004863"/>
    </source>
</evidence>
<keyword evidence="2 4" id="KW-0474">Menaquinone biosynthesis</keyword>
<dbReference type="GO" id="GO:0016836">
    <property type="term" value="F:hydro-lyase activity"/>
    <property type="evidence" value="ECO:0007669"/>
    <property type="project" value="UniProtKB-UniRule"/>
</dbReference>
<keyword evidence="6" id="KW-1185">Reference proteome</keyword>
<dbReference type="EMBL" id="FNBX01000006">
    <property type="protein sequence ID" value="SDF48213.1"/>
    <property type="molecule type" value="Genomic_DNA"/>
</dbReference>
<dbReference type="UniPathway" id="UPA00079"/>
<dbReference type="PANTHER" id="PTHR37690">
    <property type="entry name" value="CHORISMATE DEHYDRATASE"/>
    <property type="match status" value="1"/>
</dbReference>
<name>A0A1G7LFI5_9BACT</name>
<accession>A0A1G7LFI5</accession>
<dbReference type="PANTHER" id="PTHR37690:SF1">
    <property type="entry name" value="CHORISMATE DEHYDRATASE"/>
    <property type="match status" value="1"/>
</dbReference>
<comment type="pathway">
    <text evidence="1 4">Quinol/quinone metabolism; menaquinone biosynthesis.</text>
</comment>
<dbReference type="InterPro" id="IPR030868">
    <property type="entry name" value="MqnA"/>
</dbReference>
<proteinExistence type="inferred from homology"/>
<comment type="similarity">
    <text evidence="4">Belongs to the MqnA/MqnD family. MqnA subfamily.</text>
</comment>
<dbReference type="HAMAP" id="MF_00995">
    <property type="entry name" value="MqnA"/>
    <property type="match status" value="1"/>
</dbReference>
<dbReference type="Gene3D" id="3.40.190.10">
    <property type="entry name" value="Periplasmic binding protein-like II"/>
    <property type="match status" value="2"/>
</dbReference>
<comment type="function">
    <text evidence="4">Catalyzes the dehydration of chorismate into 3-[(1-carboxyvinyl)oxy]benzoate, a step in the biosynthesis of menaquinone (MK, vitamin K2).</text>
</comment>
<protein>
    <recommendedName>
        <fullName evidence="4">Chorismate dehydratase</fullName>
        <ecNumber evidence="4">4.2.1.151</ecNumber>
    </recommendedName>
    <alternativeName>
        <fullName evidence="4">Menaquinone biosynthetic enzyme MqnA</fullName>
    </alternativeName>
</protein>
<evidence type="ECO:0000256" key="2">
    <source>
        <dbReference type="ARBA" id="ARBA00022428"/>
    </source>
</evidence>
<dbReference type="STRING" id="571438.SAMN05192586_10655"/>
<keyword evidence="3 4" id="KW-0456">Lyase</keyword>
<dbReference type="AlphaFoldDB" id="A0A1G7LFI5"/>
<evidence type="ECO:0000256" key="3">
    <source>
        <dbReference type="ARBA" id="ARBA00023239"/>
    </source>
</evidence>
<evidence type="ECO:0000256" key="4">
    <source>
        <dbReference type="HAMAP-Rule" id="MF_00995"/>
    </source>
</evidence>
<evidence type="ECO:0000313" key="6">
    <source>
        <dbReference type="Proteomes" id="UP000199355"/>
    </source>
</evidence>
<evidence type="ECO:0000313" key="5">
    <source>
        <dbReference type="EMBL" id="SDF48213.1"/>
    </source>
</evidence>
<comment type="catalytic activity">
    <reaction evidence="4">
        <text>chorismate = 3-[(1-carboxyvinyl)-oxy]benzoate + H2O</text>
        <dbReference type="Rhea" id="RHEA:40051"/>
        <dbReference type="ChEBI" id="CHEBI:15377"/>
        <dbReference type="ChEBI" id="CHEBI:29748"/>
        <dbReference type="ChEBI" id="CHEBI:76981"/>
        <dbReference type="EC" id="4.2.1.151"/>
    </reaction>
</comment>
<dbReference type="SUPFAM" id="SSF53850">
    <property type="entry name" value="Periplasmic binding protein-like II"/>
    <property type="match status" value="1"/>
</dbReference>
<dbReference type="RefSeq" id="WP_092153302.1">
    <property type="nucleotide sequence ID" value="NZ_FNBX01000006.1"/>
</dbReference>
<dbReference type="EC" id="4.2.1.151" evidence="4"/>
<dbReference type="Proteomes" id="UP000199355">
    <property type="component" value="Unassembled WGS sequence"/>
</dbReference>
<organism evidence="5 6">
    <name type="scientific">Desulfovibrio legallii</name>
    <dbReference type="NCBI Taxonomy" id="571438"/>
    <lineage>
        <taxon>Bacteria</taxon>
        <taxon>Pseudomonadati</taxon>
        <taxon>Thermodesulfobacteriota</taxon>
        <taxon>Desulfovibrionia</taxon>
        <taxon>Desulfovibrionales</taxon>
        <taxon>Desulfovibrionaceae</taxon>
        <taxon>Desulfovibrio</taxon>
    </lineage>
</organism>
<reference evidence="6" key="1">
    <citation type="submission" date="2016-10" db="EMBL/GenBank/DDBJ databases">
        <authorList>
            <person name="Varghese N."/>
            <person name="Submissions S."/>
        </authorList>
    </citation>
    <scope>NUCLEOTIDE SEQUENCE [LARGE SCALE GENOMIC DNA]</scope>
    <source>
        <strain evidence="6">KHC7</strain>
    </source>
</reference>
<dbReference type="Pfam" id="PF02621">
    <property type="entry name" value="VitK2_biosynth"/>
    <property type="match status" value="1"/>
</dbReference>
<dbReference type="CDD" id="cd13634">
    <property type="entry name" value="PBP2_Sco4506"/>
    <property type="match status" value="1"/>
</dbReference>
<sequence length="281" mass="31576">MNTSPAARPVLRMGRIGYLNVLPIYHPLEAGILPHDYELVSGPPALLNTMMARGELHVSSCSCFEYACRPERYFLVEDLSIGSRGPVMSVLLLSRLPVEQLQGKEILISGETHTSVALLRLLMHDRYRCEVAYRTGQVTPAVNSPTPPVAFLAIGDEALRLRNHPDYPYRLDLAEAWRDWTGLPFIFGLWVVSRAAADLFHDDPGALLRRGRDWGLSHMDVILDLTAHGCPLSRQELDFYYRKGLVYSLGDEEQQGLSLFYAKLAQAGMIPAVPPLEFFRR</sequence>
<dbReference type="InterPro" id="IPR003773">
    <property type="entry name" value="Menaquinone_biosynth"/>
</dbReference>
<dbReference type="OrthoDB" id="9810112at2"/>
<dbReference type="GO" id="GO:0009234">
    <property type="term" value="P:menaquinone biosynthetic process"/>
    <property type="evidence" value="ECO:0007669"/>
    <property type="project" value="UniProtKB-UniRule"/>
</dbReference>
<gene>
    <name evidence="4" type="primary">mqnA</name>
    <name evidence="5" type="ORF">SAMN05192586_10655</name>
</gene>